<dbReference type="InterPro" id="IPR029063">
    <property type="entry name" value="SAM-dependent_MTases_sf"/>
</dbReference>
<name>A0A1Y1RT80_9MICC</name>
<dbReference type="AlphaFoldDB" id="A0A1Y1RT80"/>
<dbReference type="Pfam" id="PF18096">
    <property type="entry name" value="Thump_like"/>
    <property type="match status" value="1"/>
</dbReference>
<evidence type="ECO:0000259" key="1">
    <source>
        <dbReference type="Pfam" id="PF18096"/>
    </source>
</evidence>
<dbReference type="OrthoDB" id="9810570at2"/>
<accession>A0A1Y1RT80</accession>
<dbReference type="Proteomes" id="UP000192359">
    <property type="component" value="Unassembled WGS sequence"/>
</dbReference>
<gene>
    <name evidence="2" type="ORF">A7979_09835</name>
</gene>
<dbReference type="InterPro" id="IPR041497">
    <property type="entry name" value="Thump-like"/>
</dbReference>
<dbReference type="RefSeq" id="WP_083090762.1">
    <property type="nucleotide sequence ID" value="NZ_LXWF01000004.1"/>
</dbReference>
<sequence>MMSFPRATAQPFPAEQLALLDELVPYNPADSLRAVTTLRARGLSADDASALLTQARLRTLGATKFGSAATTMLFTEAGYEQATRAAVADHHAQRFVQANLTSVADLGCGLGADSLAFARAGLALTAVERDPATAALAAYNLSSYTTAQVLVGDVNDLGLDGLCTVAGERIAALWLDPARREVNGGTTTSRIFDPEGFSPPFSLIEKLAATGLPMGVKLGPGLPHEAVPVGAEAEWVSHGGSVVEVVLWFNALARPGVARSATVLGAGAITRQVLGEIRSGQRSSASEEAVAVTGLGAYLIEPDGAVVRSHLVADFARQVGATLIDEHIAYLTCDVPVTSPLSRTYRVLGTLPLHEKKLRRWVKDEGITALTIKKRGVDLAPEKLRATLLAGVKKKKGAPVKEATLILTRLGVGSTSQRLAIWAEAVAEEDAPKEPGG</sequence>
<evidence type="ECO:0000313" key="2">
    <source>
        <dbReference type="EMBL" id="ORC24445.1"/>
    </source>
</evidence>
<proteinExistence type="predicted"/>
<comment type="caution">
    <text evidence="2">The sequence shown here is derived from an EMBL/GenBank/DDBJ whole genome shotgun (WGS) entry which is preliminary data.</text>
</comment>
<reference evidence="2 3" key="1">
    <citation type="submission" date="2016-05" db="EMBL/GenBank/DDBJ databases">
        <title>Draft genome sequence of a porcine commensal Rothia nasimurium.</title>
        <authorList>
            <person name="Gaiser R.A."/>
            <person name="Van Baarlen P."/>
            <person name="Wells J.M."/>
        </authorList>
    </citation>
    <scope>NUCLEOTIDE SEQUENCE [LARGE SCALE GENOMIC DNA]</scope>
    <source>
        <strain evidence="2 3">PT-32</strain>
    </source>
</reference>
<dbReference type="SUPFAM" id="SSF53335">
    <property type="entry name" value="S-adenosyl-L-methionine-dependent methyltransferases"/>
    <property type="match status" value="1"/>
</dbReference>
<dbReference type="Gene3D" id="3.40.50.150">
    <property type="entry name" value="Vaccinia Virus protein VP39"/>
    <property type="match status" value="1"/>
</dbReference>
<protein>
    <recommendedName>
        <fullName evidence="1">THUMP-like domain-containing protein</fullName>
    </recommendedName>
</protein>
<dbReference type="EMBL" id="LXWF01000004">
    <property type="protein sequence ID" value="ORC24445.1"/>
    <property type="molecule type" value="Genomic_DNA"/>
</dbReference>
<keyword evidence="3" id="KW-1185">Reference proteome</keyword>
<evidence type="ECO:0000313" key="3">
    <source>
        <dbReference type="Proteomes" id="UP000192359"/>
    </source>
</evidence>
<feature type="domain" description="THUMP-like" evidence="1">
    <location>
        <begin position="343"/>
        <end position="424"/>
    </location>
</feature>
<organism evidence="2 3">
    <name type="scientific">Rothia nasimurium</name>
    <dbReference type="NCBI Taxonomy" id="85336"/>
    <lineage>
        <taxon>Bacteria</taxon>
        <taxon>Bacillati</taxon>
        <taxon>Actinomycetota</taxon>
        <taxon>Actinomycetes</taxon>
        <taxon>Micrococcales</taxon>
        <taxon>Micrococcaceae</taxon>
        <taxon>Rothia</taxon>
    </lineage>
</organism>